<evidence type="ECO:0000313" key="3">
    <source>
        <dbReference type="Proteomes" id="UP000298652"/>
    </source>
</evidence>
<evidence type="ECO:0000256" key="1">
    <source>
        <dbReference type="SAM" id="MobiDB-lite"/>
    </source>
</evidence>
<dbReference type="EMBL" id="CM016559">
    <property type="protein sequence ID" value="TKW00598.1"/>
    <property type="molecule type" value="Genomic_DNA"/>
</dbReference>
<reference evidence="2" key="1">
    <citation type="submission" date="2019-03" db="EMBL/GenBank/DDBJ databases">
        <title>WGS assembly of Setaria viridis.</title>
        <authorList>
            <person name="Huang P."/>
            <person name="Jenkins J."/>
            <person name="Grimwood J."/>
            <person name="Barry K."/>
            <person name="Healey A."/>
            <person name="Mamidi S."/>
            <person name="Sreedasyam A."/>
            <person name="Shu S."/>
            <person name="Feldman M."/>
            <person name="Wu J."/>
            <person name="Yu Y."/>
            <person name="Chen C."/>
            <person name="Johnson J."/>
            <person name="Rokhsar D."/>
            <person name="Baxter I."/>
            <person name="Schmutz J."/>
            <person name="Brutnell T."/>
            <person name="Kellogg E."/>
        </authorList>
    </citation>
    <scope>NUCLEOTIDE SEQUENCE [LARGE SCALE GENOMIC DNA]</scope>
</reference>
<dbReference type="Proteomes" id="UP000298652">
    <property type="component" value="Chromosome 8"/>
</dbReference>
<feature type="compositionally biased region" description="Polar residues" evidence="1">
    <location>
        <begin position="11"/>
        <end position="25"/>
    </location>
</feature>
<dbReference type="Gramene" id="TKW00598">
    <property type="protein sequence ID" value="TKW00598"/>
    <property type="gene ID" value="SEVIR_8G121150v2"/>
</dbReference>
<evidence type="ECO:0000313" key="2">
    <source>
        <dbReference type="EMBL" id="TKW00598.1"/>
    </source>
</evidence>
<keyword evidence="3" id="KW-1185">Reference proteome</keyword>
<feature type="region of interest" description="Disordered" evidence="1">
    <location>
        <begin position="1"/>
        <end position="32"/>
    </location>
</feature>
<accession>A0A4U6TEH7</accession>
<gene>
    <name evidence="2" type="ORF">SEVIR_8G121150v2</name>
</gene>
<name>A0A4U6TEH7_SETVI</name>
<protein>
    <submittedName>
        <fullName evidence="2">Uncharacterized protein</fullName>
    </submittedName>
</protein>
<feature type="region of interest" description="Disordered" evidence="1">
    <location>
        <begin position="47"/>
        <end position="94"/>
    </location>
</feature>
<sequence length="135" mass="15212">MAKPPTLRANGASSAVQAWSCSSCSGLPGGNTEEIMVRPLRRLRNLNLEEEEDAEPIENGQDNLSDNENGHDNLVENENDDDLQGSPDVDGLLARLPRHHPQTPIKIIWPNGEVRQGFQSFKYRGFRWRKGNCRY</sequence>
<organism evidence="2 3">
    <name type="scientific">Setaria viridis</name>
    <name type="common">Green bristlegrass</name>
    <name type="synonym">Setaria italica subsp. viridis</name>
    <dbReference type="NCBI Taxonomy" id="4556"/>
    <lineage>
        <taxon>Eukaryota</taxon>
        <taxon>Viridiplantae</taxon>
        <taxon>Streptophyta</taxon>
        <taxon>Embryophyta</taxon>
        <taxon>Tracheophyta</taxon>
        <taxon>Spermatophyta</taxon>
        <taxon>Magnoliopsida</taxon>
        <taxon>Liliopsida</taxon>
        <taxon>Poales</taxon>
        <taxon>Poaceae</taxon>
        <taxon>PACMAD clade</taxon>
        <taxon>Panicoideae</taxon>
        <taxon>Panicodae</taxon>
        <taxon>Paniceae</taxon>
        <taxon>Cenchrinae</taxon>
        <taxon>Setaria</taxon>
    </lineage>
</organism>
<dbReference type="AlphaFoldDB" id="A0A4U6TEH7"/>
<proteinExistence type="predicted"/>